<dbReference type="STRING" id="33903.AQJ43_26555"/>
<evidence type="ECO:0000313" key="2">
    <source>
        <dbReference type="Proteomes" id="UP000299211"/>
    </source>
</evidence>
<comment type="caution">
    <text evidence="1">The sequence shown here is derived from an EMBL/GenBank/DDBJ whole genome shotgun (WGS) entry which is preliminary data.</text>
</comment>
<dbReference type="Proteomes" id="UP000299211">
    <property type="component" value="Unassembled WGS sequence"/>
</dbReference>
<dbReference type="AlphaFoldDB" id="A0A4D4MUV3"/>
<evidence type="ECO:0008006" key="3">
    <source>
        <dbReference type="Google" id="ProtNLM"/>
    </source>
</evidence>
<protein>
    <recommendedName>
        <fullName evidence="3">TetR-family transcriptional regulator</fullName>
    </recommendedName>
</protein>
<accession>A0A4D4MUV3</accession>
<proteinExistence type="predicted"/>
<dbReference type="InterPro" id="IPR036271">
    <property type="entry name" value="Tet_transcr_reg_TetR-rel_C_sf"/>
</dbReference>
<gene>
    <name evidence="1" type="ORF">SAV31267_047100</name>
</gene>
<evidence type="ECO:0000313" key="1">
    <source>
        <dbReference type="EMBL" id="GDY75225.1"/>
    </source>
</evidence>
<dbReference type="EMBL" id="BJHY01000001">
    <property type="protein sequence ID" value="GDY75225.1"/>
    <property type="molecule type" value="Genomic_DNA"/>
</dbReference>
<dbReference type="Gene3D" id="1.10.357.10">
    <property type="entry name" value="Tetracycline Repressor, domain 2"/>
    <property type="match status" value="1"/>
</dbReference>
<sequence>MGALRGTGGGTRELPVGTDAATVVRAVSAPLYYALLTTGTAPEPADADRAADAALAAARAEAYVVG</sequence>
<name>A0A4D4MUV3_STRAX</name>
<reference evidence="1 2" key="1">
    <citation type="submission" date="2019-04" db="EMBL/GenBank/DDBJ databases">
        <title>Draft genome sequences of Streptomyces avermitilis ATCC 31267.</title>
        <authorList>
            <person name="Komaki H."/>
            <person name="Tamura T."/>
            <person name="Hosoyama A."/>
        </authorList>
    </citation>
    <scope>NUCLEOTIDE SEQUENCE [LARGE SCALE GENOMIC DNA]</scope>
    <source>
        <strain evidence="1 2">ATCC 31267</strain>
    </source>
</reference>
<dbReference type="SUPFAM" id="SSF48498">
    <property type="entry name" value="Tetracyclin repressor-like, C-terminal domain"/>
    <property type="match status" value="1"/>
</dbReference>
<organism evidence="1 2">
    <name type="scientific">Streptomyces avermitilis</name>
    <dbReference type="NCBI Taxonomy" id="33903"/>
    <lineage>
        <taxon>Bacteria</taxon>
        <taxon>Bacillati</taxon>
        <taxon>Actinomycetota</taxon>
        <taxon>Actinomycetes</taxon>
        <taxon>Kitasatosporales</taxon>
        <taxon>Streptomycetaceae</taxon>
        <taxon>Streptomyces</taxon>
    </lineage>
</organism>